<proteinExistence type="predicted"/>
<evidence type="ECO:0000256" key="1">
    <source>
        <dbReference type="SAM" id="MobiDB-lite"/>
    </source>
</evidence>
<dbReference type="Proteomes" id="UP000289323">
    <property type="component" value="Unassembled WGS sequence"/>
</dbReference>
<accession>A0A3S5CXK1</accession>
<feature type="region of interest" description="Disordered" evidence="1">
    <location>
        <begin position="129"/>
        <end position="174"/>
    </location>
</feature>
<dbReference type="EMBL" id="OUUZ01000015">
    <property type="protein sequence ID" value="SPQ25143.1"/>
    <property type="molecule type" value="Genomic_DNA"/>
</dbReference>
<sequence>MSSPPKEEQPEQPQEPAPPGNTESDGPRPVTPAKRPAADDEIEFISSNPVKKRRLTEQKPEKPILMAPPPPTPKPTTPPPVPAAQMADRCRSACGDGMKIAGSEALLENRGTSAPALDSFSFPLSFPPASTIPPRHSEPISPRQLPQVLPSSSGGEITRDQPIGSGPSASSHPTVTLDQISCLDFNGVPTNTPGFDVSRVFSAEARAAAAPGGPPPPSSDLFRDIAETIHATFPSAQVAARHGVAPARVAELISGLVIRPLLLRCAGRPPPATG</sequence>
<evidence type="ECO:0000313" key="2">
    <source>
        <dbReference type="EMBL" id="SPQ25143.1"/>
    </source>
</evidence>
<dbReference type="AlphaFoldDB" id="A0A3S5CXK1"/>
<organism evidence="2 3">
    <name type="scientific">Thermothielavioides terrestris</name>
    <dbReference type="NCBI Taxonomy" id="2587410"/>
    <lineage>
        <taxon>Eukaryota</taxon>
        <taxon>Fungi</taxon>
        <taxon>Dikarya</taxon>
        <taxon>Ascomycota</taxon>
        <taxon>Pezizomycotina</taxon>
        <taxon>Sordariomycetes</taxon>
        <taxon>Sordariomycetidae</taxon>
        <taxon>Sordariales</taxon>
        <taxon>Chaetomiaceae</taxon>
        <taxon>Thermothielavioides</taxon>
    </lineage>
</organism>
<gene>
    <name evidence="2" type="ORF">TT172_LOCUS7562</name>
</gene>
<evidence type="ECO:0000313" key="3">
    <source>
        <dbReference type="Proteomes" id="UP000289323"/>
    </source>
</evidence>
<name>A0A3S5CXK1_9PEZI</name>
<protein>
    <submittedName>
        <fullName evidence="2">B616ab4d-4f9b-4f8a-85a2-c539de14c3a2</fullName>
    </submittedName>
</protein>
<feature type="compositionally biased region" description="Pro residues" evidence="1">
    <location>
        <begin position="66"/>
        <end position="82"/>
    </location>
</feature>
<feature type="region of interest" description="Disordered" evidence="1">
    <location>
        <begin position="1"/>
        <end position="90"/>
    </location>
</feature>
<reference evidence="2 3" key="1">
    <citation type="submission" date="2018-04" db="EMBL/GenBank/DDBJ databases">
        <authorList>
            <person name="Huttner S."/>
            <person name="Dainat J."/>
        </authorList>
    </citation>
    <scope>NUCLEOTIDE SEQUENCE [LARGE SCALE GENOMIC DNA]</scope>
</reference>